<gene>
    <name evidence="2" type="ORF">HGK34_11545</name>
</gene>
<reference evidence="2 3" key="1">
    <citation type="journal article" date="2021" name="Arch. Microbiol.">
        <title>Myceligenerans indicum sp. nov., an actinobacterium isolated from mangrove sediment of Sundarbans, India.</title>
        <authorList>
            <person name="Asha K."/>
            <person name="Bhadury P."/>
        </authorList>
    </citation>
    <scope>NUCLEOTIDE SEQUENCE [LARGE SCALE GENOMIC DNA]</scope>
    <source>
        <strain evidence="2 3">I2</strain>
    </source>
</reference>
<dbReference type="Proteomes" id="UP000675409">
    <property type="component" value="Unassembled WGS sequence"/>
</dbReference>
<dbReference type="InterPro" id="IPR002575">
    <property type="entry name" value="Aminoglycoside_PTrfase"/>
</dbReference>
<name>A0ABS1LL09_9MICO</name>
<dbReference type="RefSeq" id="WP_201847342.1">
    <property type="nucleotide sequence ID" value="NZ_JABBYC010000018.1"/>
</dbReference>
<organism evidence="2 3">
    <name type="scientific">Myceligenerans indicum</name>
    <dbReference type="NCBI Taxonomy" id="2593663"/>
    <lineage>
        <taxon>Bacteria</taxon>
        <taxon>Bacillati</taxon>
        <taxon>Actinomycetota</taxon>
        <taxon>Actinomycetes</taxon>
        <taxon>Micrococcales</taxon>
        <taxon>Promicromonosporaceae</taxon>
        <taxon>Myceligenerans</taxon>
    </lineage>
</organism>
<dbReference type="EMBL" id="JABBYC010000018">
    <property type="protein sequence ID" value="MBL0886904.1"/>
    <property type="molecule type" value="Genomic_DNA"/>
</dbReference>
<dbReference type="InterPro" id="IPR011009">
    <property type="entry name" value="Kinase-like_dom_sf"/>
</dbReference>
<dbReference type="SUPFAM" id="SSF56112">
    <property type="entry name" value="Protein kinase-like (PK-like)"/>
    <property type="match status" value="2"/>
</dbReference>
<feature type="domain" description="Aminoglycoside phosphotransferase" evidence="1">
    <location>
        <begin position="183"/>
        <end position="243"/>
    </location>
</feature>
<sequence length="286" mass="31709">MTRHTATITTVAPDTSTRSRMLNAFEHATERLDGRAASGAELIWGWRGRTLSGPVIVGGARVWLRLASGRSGEIAQTFWRGNATAQRDLPAAVPRPRLLVRDEWEAEPWRYAVEVFECSDRDPLNTRPVPSRPLAIGSLKDSWWSALRTALDDVATVPTDRFTVGPVWADKLVAEYFGPSDGPHPWMTCHGDLHWANLAGPDLVVFDWEGWGSGPLGYDAATLLVHSLLAPDLAAEVRSRFADVLDGEHGRYAQQVVVAEQLWRRRDTPHDLLLPVLRDHAAMLCA</sequence>
<evidence type="ECO:0000313" key="2">
    <source>
        <dbReference type="EMBL" id="MBL0886904.1"/>
    </source>
</evidence>
<dbReference type="Pfam" id="PF01636">
    <property type="entry name" value="APH"/>
    <property type="match status" value="1"/>
</dbReference>
<proteinExistence type="predicted"/>
<evidence type="ECO:0000313" key="3">
    <source>
        <dbReference type="Proteomes" id="UP000675409"/>
    </source>
</evidence>
<accession>A0ABS1LL09</accession>
<comment type="caution">
    <text evidence="2">The sequence shown here is derived from an EMBL/GenBank/DDBJ whole genome shotgun (WGS) entry which is preliminary data.</text>
</comment>
<keyword evidence="3" id="KW-1185">Reference proteome</keyword>
<protein>
    <submittedName>
        <fullName evidence="2">Phosphotransferase</fullName>
    </submittedName>
</protein>
<evidence type="ECO:0000259" key="1">
    <source>
        <dbReference type="Pfam" id="PF01636"/>
    </source>
</evidence>